<dbReference type="InterPro" id="IPR002104">
    <property type="entry name" value="Integrase_catalytic"/>
</dbReference>
<keyword evidence="6 9" id="KW-0238">DNA-binding</keyword>
<dbReference type="SUPFAM" id="SSF56349">
    <property type="entry name" value="DNA breaking-rejoining enzymes"/>
    <property type="match status" value="1"/>
</dbReference>
<feature type="domain" description="Tyr recombinase" evidence="10">
    <location>
        <begin position="103"/>
        <end position="290"/>
    </location>
</feature>
<evidence type="ECO:0000256" key="3">
    <source>
        <dbReference type="ARBA" id="ARBA00022618"/>
    </source>
</evidence>
<feature type="active site" description="O-(3'-phospho-DNA)-tyrosine intermediate" evidence="9">
    <location>
        <position position="277"/>
    </location>
</feature>
<keyword evidence="3 9" id="KW-0132">Cell division</keyword>
<evidence type="ECO:0000256" key="6">
    <source>
        <dbReference type="ARBA" id="ARBA00023125"/>
    </source>
</evidence>
<dbReference type="InterPro" id="IPR050090">
    <property type="entry name" value="Tyrosine_recombinase_XerCD"/>
</dbReference>
<proteinExistence type="inferred from homology"/>
<dbReference type="Pfam" id="PF00589">
    <property type="entry name" value="Phage_integrase"/>
    <property type="match status" value="1"/>
</dbReference>
<dbReference type="CDD" id="cd00798">
    <property type="entry name" value="INT_XerDC_C"/>
    <property type="match status" value="1"/>
</dbReference>
<dbReference type="PANTHER" id="PTHR30349:SF77">
    <property type="entry name" value="TYROSINE RECOMBINASE XERC"/>
    <property type="match status" value="1"/>
</dbReference>
<reference evidence="12 13" key="1">
    <citation type="submission" date="2016-10" db="EMBL/GenBank/DDBJ databases">
        <authorList>
            <person name="Varghese N."/>
            <person name="Submissions S."/>
        </authorList>
    </citation>
    <scope>NUCLEOTIDE SEQUENCE [LARGE SCALE GENOMIC DNA]</scope>
    <source>
        <strain evidence="12 13">DSM 9169</strain>
    </source>
</reference>
<keyword evidence="7 9" id="KW-0233">DNA recombination</keyword>
<comment type="subcellular location">
    <subcellularLocation>
        <location evidence="1 9">Cytoplasm</location>
    </subcellularLocation>
</comment>
<comment type="similarity">
    <text evidence="9">Belongs to the 'phage' integrase family. XerC subfamily.</text>
</comment>
<dbReference type="PROSITE" id="PS51898">
    <property type="entry name" value="TYR_RECOMBINASE"/>
    <property type="match status" value="1"/>
</dbReference>
<dbReference type="Gene3D" id="1.10.443.10">
    <property type="entry name" value="Intergrase catalytic core"/>
    <property type="match status" value="1"/>
</dbReference>
<dbReference type="InterPro" id="IPR004107">
    <property type="entry name" value="Integrase_SAM-like_N"/>
</dbReference>
<dbReference type="PANTHER" id="PTHR30349">
    <property type="entry name" value="PHAGE INTEGRASE-RELATED"/>
    <property type="match status" value="1"/>
</dbReference>
<evidence type="ECO:0000259" key="10">
    <source>
        <dbReference type="PROSITE" id="PS51898"/>
    </source>
</evidence>
<organism evidence="12 13">
    <name type="scientific">Schaalia radingae</name>
    <dbReference type="NCBI Taxonomy" id="131110"/>
    <lineage>
        <taxon>Bacteria</taxon>
        <taxon>Bacillati</taxon>
        <taxon>Actinomycetota</taxon>
        <taxon>Actinomycetes</taxon>
        <taxon>Actinomycetales</taxon>
        <taxon>Actinomycetaceae</taxon>
        <taxon>Schaalia</taxon>
    </lineage>
</organism>
<keyword evidence="5 9" id="KW-0229">DNA integration</keyword>
<dbReference type="InterPro" id="IPR023009">
    <property type="entry name" value="Tyrosine_recombinase_XerC/XerD"/>
</dbReference>
<evidence type="ECO:0000256" key="4">
    <source>
        <dbReference type="ARBA" id="ARBA00022829"/>
    </source>
</evidence>
<keyword evidence="2 9" id="KW-0963">Cytoplasm</keyword>
<feature type="active site" evidence="9">
    <location>
        <position position="147"/>
    </location>
</feature>
<feature type="active site" evidence="9">
    <location>
        <position position="245"/>
    </location>
</feature>
<name>A0ABY0V7Q5_9ACTO</name>
<feature type="active site" evidence="9">
    <location>
        <position position="268"/>
    </location>
</feature>
<dbReference type="Gene3D" id="1.10.150.130">
    <property type="match status" value="1"/>
</dbReference>
<feature type="domain" description="Core-binding (CB)" evidence="11">
    <location>
        <begin position="1"/>
        <end position="82"/>
    </location>
</feature>
<evidence type="ECO:0000259" key="11">
    <source>
        <dbReference type="PROSITE" id="PS51900"/>
    </source>
</evidence>
<dbReference type="InterPro" id="IPR013762">
    <property type="entry name" value="Integrase-like_cat_sf"/>
</dbReference>
<gene>
    <name evidence="9" type="primary">xerC</name>
    <name evidence="12" type="ORF">SAMN04489714_1134</name>
</gene>
<comment type="subunit">
    <text evidence="9">Forms a cyclic heterotetrameric complex composed of two molecules of XerC and two molecules of XerD.</text>
</comment>
<sequence>MWIDELAHSRGLSANTARAYRTDLNEFADFLDQRIANGTTLDQAVTTSSIRQWLAHMANDGMSRATLARRIASIRGFTSWAHHHGHLSADPALLVTAPSRDQRLPHVLDIQAARALMDYARQEARDGDPVHIRDWAMVETLYSTGIRVSELCGLDLGSFAFDRQCLRVLGKGDKERVVPLGDPAAQALHMWLDRGRVALVDARVTTNAAFLGEHGKRIDPRVVRARLHRLAARAGVRDVAPHALRHSAATHLLEGGADLRVVQEILGHSSLQTTQRYTHVDAARLSAIYRQAHPRA</sequence>
<evidence type="ECO:0000256" key="7">
    <source>
        <dbReference type="ARBA" id="ARBA00023172"/>
    </source>
</evidence>
<dbReference type="HAMAP" id="MF_01808">
    <property type="entry name" value="Recomb_XerC_XerD"/>
    <property type="match status" value="1"/>
</dbReference>
<comment type="function">
    <text evidence="9">Site-specific tyrosine recombinase, which acts by catalyzing the cutting and rejoining of the recombining DNA molecules. The XerC-XerD complex is essential to convert dimers of the bacterial chromosome into monomers to permit their segregation at cell division. It also contributes to the segregational stability of plasmids.</text>
</comment>
<dbReference type="PROSITE" id="PS51900">
    <property type="entry name" value="CB"/>
    <property type="match status" value="1"/>
</dbReference>
<evidence type="ECO:0000256" key="8">
    <source>
        <dbReference type="ARBA" id="ARBA00023306"/>
    </source>
</evidence>
<keyword evidence="8 9" id="KW-0131">Cell cycle</keyword>
<dbReference type="InterPro" id="IPR044068">
    <property type="entry name" value="CB"/>
</dbReference>
<dbReference type="Pfam" id="PF02899">
    <property type="entry name" value="Phage_int_SAM_1"/>
    <property type="match status" value="1"/>
</dbReference>
<protein>
    <recommendedName>
        <fullName evidence="9">Tyrosine recombinase XerC</fullName>
    </recommendedName>
</protein>
<accession>A0ABY0V7Q5</accession>
<dbReference type="NCBIfam" id="NF001399">
    <property type="entry name" value="PRK00283.1"/>
    <property type="match status" value="1"/>
</dbReference>
<feature type="active site" evidence="9">
    <location>
        <position position="171"/>
    </location>
</feature>
<keyword evidence="4 9" id="KW-0159">Chromosome partition</keyword>
<feature type="active site" evidence="9">
    <location>
        <position position="242"/>
    </location>
</feature>
<evidence type="ECO:0000256" key="5">
    <source>
        <dbReference type="ARBA" id="ARBA00022908"/>
    </source>
</evidence>
<keyword evidence="13" id="KW-1185">Reference proteome</keyword>
<dbReference type="InterPro" id="IPR011010">
    <property type="entry name" value="DNA_brk_join_enz"/>
</dbReference>
<dbReference type="Proteomes" id="UP000198976">
    <property type="component" value="Chromosome I"/>
</dbReference>
<evidence type="ECO:0000256" key="9">
    <source>
        <dbReference type="HAMAP-Rule" id="MF_01808"/>
    </source>
</evidence>
<dbReference type="EMBL" id="LT629792">
    <property type="protein sequence ID" value="SDT94698.1"/>
    <property type="molecule type" value="Genomic_DNA"/>
</dbReference>
<evidence type="ECO:0000256" key="1">
    <source>
        <dbReference type="ARBA" id="ARBA00004496"/>
    </source>
</evidence>
<evidence type="ECO:0000313" key="13">
    <source>
        <dbReference type="Proteomes" id="UP000198976"/>
    </source>
</evidence>
<evidence type="ECO:0000313" key="12">
    <source>
        <dbReference type="EMBL" id="SDT94698.1"/>
    </source>
</evidence>
<evidence type="ECO:0000256" key="2">
    <source>
        <dbReference type="ARBA" id="ARBA00022490"/>
    </source>
</evidence>
<dbReference type="InterPro" id="IPR010998">
    <property type="entry name" value="Integrase_recombinase_N"/>
</dbReference>